<sequence>MQDAVQEAVRDCHLEGRRGFLLEDVYEVLEALRQKECMTHSEVEDLRQSYRKYSDGGNAGLTGVPLSSALRQAGWALPVTEVQDMLLGFDLDKSDSICEVEFVKLGKKLREDLILKLDEQYEEKELHLPGKITESELRSAAMCHLPFRVDVQQVQLIWHECGSRFAERADRWDWLRLVLAYWRAVRDKRRENFGFDNQDVRNFLARFARHAGGTGVITLADKNLASLLDETFPTMRVNLKDRQQ</sequence>
<evidence type="ECO:0000256" key="1">
    <source>
        <dbReference type="ARBA" id="ARBA00022837"/>
    </source>
</evidence>
<dbReference type="SUPFAM" id="SSF47473">
    <property type="entry name" value="EF-hand"/>
    <property type="match status" value="1"/>
</dbReference>
<organism evidence="2 3">
    <name type="scientific">Prorocentrum cordatum</name>
    <dbReference type="NCBI Taxonomy" id="2364126"/>
    <lineage>
        <taxon>Eukaryota</taxon>
        <taxon>Sar</taxon>
        <taxon>Alveolata</taxon>
        <taxon>Dinophyceae</taxon>
        <taxon>Prorocentrales</taxon>
        <taxon>Prorocentraceae</taxon>
        <taxon>Prorocentrum</taxon>
    </lineage>
</organism>
<protein>
    <recommendedName>
        <fullName evidence="4">Calmodulin</fullName>
    </recommendedName>
</protein>
<name>A0ABN9VMK7_9DINO</name>
<comment type="caution">
    <text evidence="2">The sequence shown here is derived from an EMBL/GenBank/DDBJ whole genome shotgun (WGS) entry which is preliminary data.</text>
</comment>
<evidence type="ECO:0000313" key="3">
    <source>
        <dbReference type="Proteomes" id="UP001189429"/>
    </source>
</evidence>
<dbReference type="PROSITE" id="PS00018">
    <property type="entry name" value="EF_HAND_1"/>
    <property type="match status" value="1"/>
</dbReference>
<dbReference type="Proteomes" id="UP001189429">
    <property type="component" value="Unassembled WGS sequence"/>
</dbReference>
<gene>
    <name evidence="2" type="ORF">PCOR1329_LOCUS58745</name>
</gene>
<keyword evidence="3" id="KW-1185">Reference proteome</keyword>
<proteinExistence type="predicted"/>
<reference evidence="2" key="1">
    <citation type="submission" date="2023-10" db="EMBL/GenBank/DDBJ databases">
        <authorList>
            <person name="Chen Y."/>
            <person name="Shah S."/>
            <person name="Dougan E. K."/>
            <person name="Thang M."/>
            <person name="Chan C."/>
        </authorList>
    </citation>
    <scope>NUCLEOTIDE SEQUENCE [LARGE SCALE GENOMIC DNA]</scope>
</reference>
<evidence type="ECO:0000313" key="2">
    <source>
        <dbReference type="EMBL" id="CAK0873560.1"/>
    </source>
</evidence>
<evidence type="ECO:0008006" key="4">
    <source>
        <dbReference type="Google" id="ProtNLM"/>
    </source>
</evidence>
<dbReference type="Gene3D" id="1.10.238.10">
    <property type="entry name" value="EF-hand"/>
    <property type="match status" value="1"/>
</dbReference>
<dbReference type="InterPro" id="IPR011992">
    <property type="entry name" value="EF-hand-dom_pair"/>
</dbReference>
<accession>A0ABN9VMK7</accession>
<keyword evidence="1" id="KW-0106">Calcium</keyword>
<dbReference type="InterPro" id="IPR018247">
    <property type="entry name" value="EF_Hand_1_Ca_BS"/>
</dbReference>
<dbReference type="EMBL" id="CAUYUJ010017294">
    <property type="protein sequence ID" value="CAK0873560.1"/>
    <property type="molecule type" value="Genomic_DNA"/>
</dbReference>